<evidence type="ECO:0000313" key="2">
    <source>
        <dbReference type="EMBL" id="TGL33602.1"/>
    </source>
</evidence>
<feature type="transmembrane region" description="Helical" evidence="1">
    <location>
        <begin position="302"/>
        <end position="327"/>
    </location>
</feature>
<keyword evidence="1" id="KW-0472">Membrane</keyword>
<organism evidence="2 3">
    <name type="scientific">Leptospira perdikensis</name>
    <dbReference type="NCBI Taxonomy" id="2484948"/>
    <lineage>
        <taxon>Bacteria</taxon>
        <taxon>Pseudomonadati</taxon>
        <taxon>Spirochaetota</taxon>
        <taxon>Spirochaetia</taxon>
        <taxon>Leptospirales</taxon>
        <taxon>Leptospiraceae</taxon>
        <taxon>Leptospira</taxon>
    </lineage>
</organism>
<dbReference type="RefSeq" id="WP_135581441.1">
    <property type="nucleotide sequence ID" value="NZ_RQGA01000019.1"/>
</dbReference>
<gene>
    <name evidence="2" type="ORF">EHQ49_18435</name>
</gene>
<dbReference type="Proteomes" id="UP000298125">
    <property type="component" value="Unassembled WGS sequence"/>
</dbReference>
<feature type="transmembrane region" description="Helical" evidence="1">
    <location>
        <begin position="34"/>
        <end position="55"/>
    </location>
</feature>
<evidence type="ECO:0000313" key="3">
    <source>
        <dbReference type="Proteomes" id="UP000298125"/>
    </source>
</evidence>
<accession>A0A4R9J4W8</accession>
<keyword evidence="1" id="KW-0812">Transmembrane</keyword>
<keyword evidence="1" id="KW-1133">Transmembrane helix</keyword>
<feature type="transmembrane region" description="Helical" evidence="1">
    <location>
        <begin position="67"/>
        <end position="85"/>
    </location>
</feature>
<feature type="transmembrane region" description="Helical" evidence="1">
    <location>
        <begin position="6"/>
        <end position="22"/>
    </location>
</feature>
<name>A0A4R9J4W8_9LEPT</name>
<feature type="transmembrane region" description="Helical" evidence="1">
    <location>
        <begin position="97"/>
        <end position="118"/>
    </location>
</feature>
<dbReference type="EMBL" id="RQGA01000019">
    <property type="protein sequence ID" value="TGL33602.1"/>
    <property type="molecule type" value="Genomic_DNA"/>
</dbReference>
<feature type="transmembrane region" description="Helical" evidence="1">
    <location>
        <begin position="269"/>
        <end position="290"/>
    </location>
</feature>
<keyword evidence="3" id="KW-1185">Reference proteome</keyword>
<comment type="caution">
    <text evidence="2">The sequence shown here is derived from an EMBL/GenBank/DDBJ whole genome shotgun (WGS) entry which is preliminary data.</text>
</comment>
<proteinExistence type="predicted"/>
<sequence>MNVVETEFLFCILSSFFLFHSLSRITDEWKRKDLLFQWTAITAVGFIITESLTKWGFHSNIWNSDSIFAYITKSNLILFLSYSSLEERIFTLKPIRRIFVSIFLYSFFIGVLFGTQFFQTSILVQDNTLILPLVISLGAFVWTREMFWTEKNADNLMLADDTSRFVYINFLPVAFLVFSPWKADWSFYKQVAALLMYGFSSHVGFQLVSKFKREVVGFESEIGIWIGAIAFSTCLGTEIVVVLPLSILSGIFGRLLYSYLSTLSWSESGIRGVVSFLYPSVLGIFLPFLLLEPGGWVHSPYVLLGVQVLYFLSFYLAASLCFGIILLNKQK</sequence>
<protein>
    <submittedName>
        <fullName evidence="2">Uncharacterized protein</fullName>
    </submittedName>
</protein>
<feature type="transmembrane region" description="Helical" evidence="1">
    <location>
        <begin position="239"/>
        <end position="257"/>
    </location>
</feature>
<feature type="transmembrane region" description="Helical" evidence="1">
    <location>
        <begin position="164"/>
        <end position="181"/>
    </location>
</feature>
<reference evidence="2" key="1">
    <citation type="journal article" date="2019" name="PLoS Negl. Trop. Dis.">
        <title>Revisiting the worldwide diversity of Leptospira species in the environment.</title>
        <authorList>
            <person name="Vincent A.T."/>
            <person name="Schiettekatte O."/>
            <person name="Bourhy P."/>
            <person name="Veyrier F.J."/>
            <person name="Picardeau M."/>
        </authorList>
    </citation>
    <scope>NUCLEOTIDE SEQUENCE [LARGE SCALE GENOMIC DNA]</scope>
    <source>
        <strain evidence="2">201702692</strain>
    </source>
</reference>
<evidence type="ECO:0000256" key="1">
    <source>
        <dbReference type="SAM" id="Phobius"/>
    </source>
</evidence>
<feature type="transmembrane region" description="Helical" evidence="1">
    <location>
        <begin position="124"/>
        <end position="143"/>
    </location>
</feature>
<dbReference type="AlphaFoldDB" id="A0A4R9J4W8"/>
<dbReference type="OrthoDB" id="342170at2"/>